<reference evidence="1 2" key="1">
    <citation type="submission" date="2019-01" db="EMBL/GenBank/DDBJ databases">
        <authorList>
            <person name="Brito A."/>
        </authorList>
    </citation>
    <scope>NUCLEOTIDE SEQUENCE [LARGE SCALE GENOMIC DNA]</scope>
    <source>
        <strain evidence="1">1</strain>
    </source>
</reference>
<organism evidence="1 2">
    <name type="scientific">Hyella patelloides LEGE 07179</name>
    <dbReference type="NCBI Taxonomy" id="945734"/>
    <lineage>
        <taxon>Bacteria</taxon>
        <taxon>Bacillati</taxon>
        <taxon>Cyanobacteriota</taxon>
        <taxon>Cyanophyceae</taxon>
        <taxon>Pleurocapsales</taxon>
        <taxon>Hyellaceae</taxon>
        <taxon>Hyella</taxon>
    </lineage>
</organism>
<protein>
    <submittedName>
        <fullName evidence="1">Uncharacterized protein</fullName>
    </submittedName>
</protein>
<evidence type="ECO:0000313" key="2">
    <source>
        <dbReference type="Proteomes" id="UP000320055"/>
    </source>
</evidence>
<gene>
    <name evidence="1" type="ORF">H1P_190055</name>
</gene>
<dbReference type="AlphaFoldDB" id="A0A563VP79"/>
<dbReference type="EMBL" id="CAACVJ010000101">
    <property type="protein sequence ID" value="VEP13256.1"/>
    <property type="molecule type" value="Genomic_DNA"/>
</dbReference>
<proteinExistence type="predicted"/>
<sequence length="93" mass="10655">MYRLRHSSEKVALAMKMRAEGNGLRATGRILGKSHATIIGWEKHLEKIESKWSPAAPGTGQLRCVERHIIVQLDVNVVLIEEDKIYMLKRFKD</sequence>
<keyword evidence="2" id="KW-1185">Reference proteome</keyword>
<dbReference type="Proteomes" id="UP000320055">
    <property type="component" value="Unassembled WGS sequence"/>
</dbReference>
<accession>A0A563VP79</accession>
<name>A0A563VP79_9CYAN</name>
<evidence type="ECO:0000313" key="1">
    <source>
        <dbReference type="EMBL" id="VEP13256.1"/>
    </source>
</evidence>